<proteinExistence type="predicted"/>
<dbReference type="Proteomes" id="UP000489600">
    <property type="component" value="Unassembled WGS sequence"/>
</dbReference>
<sequence>MAELQHSSFVGSRPLRLCFVPEVPEMRTRHRLTYTITHLTAETTKMVDHVILREIEDRPIGL</sequence>
<name>A0A565CR86_9BRAS</name>
<comment type="caution">
    <text evidence="1">The sequence shown here is derived from an EMBL/GenBank/DDBJ whole genome shotgun (WGS) entry which is preliminary data.</text>
</comment>
<organism evidence="1 2">
    <name type="scientific">Arabis nemorensis</name>
    <dbReference type="NCBI Taxonomy" id="586526"/>
    <lineage>
        <taxon>Eukaryota</taxon>
        <taxon>Viridiplantae</taxon>
        <taxon>Streptophyta</taxon>
        <taxon>Embryophyta</taxon>
        <taxon>Tracheophyta</taxon>
        <taxon>Spermatophyta</taxon>
        <taxon>Magnoliopsida</taxon>
        <taxon>eudicotyledons</taxon>
        <taxon>Gunneridae</taxon>
        <taxon>Pentapetalae</taxon>
        <taxon>rosids</taxon>
        <taxon>malvids</taxon>
        <taxon>Brassicales</taxon>
        <taxon>Brassicaceae</taxon>
        <taxon>Arabideae</taxon>
        <taxon>Arabis</taxon>
    </lineage>
</organism>
<dbReference type="EMBL" id="CABITT030000008">
    <property type="protein sequence ID" value="VVB16091.1"/>
    <property type="molecule type" value="Genomic_DNA"/>
</dbReference>
<gene>
    <name evidence="1" type="ORF">ANE_LOCUS26535</name>
</gene>
<evidence type="ECO:0000313" key="1">
    <source>
        <dbReference type="EMBL" id="VVB16091.1"/>
    </source>
</evidence>
<dbReference type="AlphaFoldDB" id="A0A565CR86"/>
<evidence type="ECO:0000313" key="2">
    <source>
        <dbReference type="Proteomes" id="UP000489600"/>
    </source>
</evidence>
<keyword evidence="2" id="KW-1185">Reference proteome</keyword>
<protein>
    <submittedName>
        <fullName evidence="1">Uncharacterized protein</fullName>
    </submittedName>
</protein>
<reference evidence="1" key="1">
    <citation type="submission" date="2019-07" db="EMBL/GenBank/DDBJ databases">
        <authorList>
            <person name="Dittberner H."/>
        </authorList>
    </citation>
    <scope>NUCLEOTIDE SEQUENCE [LARGE SCALE GENOMIC DNA]</scope>
</reference>
<accession>A0A565CR86</accession>